<evidence type="ECO:0000256" key="2">
    <source>
        <dbReference type="ARBA" id="ARBA00007400"/>
    </source>
</evidence>
<feature type="transmembrane region" description="Helical" evidence="3">
    <location>
        <begin position="239"/>
        <end position="259"/>
    </location>
</feature>
<gene>
    <name evidence="5" type="ORF">CGZ90_11370</name>
</gene>
<name>A0A235F7I7_9BACL</name>
<reference evidence="5 6" key="1">
    <citation type="submission" date="2017-07" db="EMBL/GenBank/DDBJ databases">
        <title>Fictibacillus sp. nov. GDSW-R2A3 Genome sequencing and assembly.</title>
        <authorList>
            <person name="Mayilraj S."/>
        </authorList>
    </citation>
    <scope>NUCLEOTIDE SEQUENCE [LARGE SCALE GENOMIC DNA]</scope>
    <source>
        <strain evidence="5 6">GDSW-R2A3</strain>
    </source>
</reference>
<dbReference type="AlphaFoldDB" id="A0A235F7I7"/>
<dbReference type="InterPro" id="IPR002656">
    <property type="entry name" value="Acyl_transf_3_dom"/>
</dbReference>
<dbReference type="Proteomes" id="UP000215059">
    <property type="component" value="Unassembled WGS sequence"/>
</dbReference>
<feature type="transmembrane region" description="Helical" evidence="3">
    <location>
        <begin position="95"/>
        <end position="111"/>
    </location>
</feature>
<feature type="transmembrane region" description="Helical" evidence="3">
    <location>
        <begin position="331"/>
        <end position="351"/>
    </location>
</feature>
<evidence type="ECO:0000259" key="4">
    <source>
        <dbReference type="Pfam" id="PF01757"/>
    </source>
</evidence>
<dbReference type="InterPro" id="IPR050623">
    <property type="entry name" value="Glucan_succinyl_AcylTrfase"/>
</dbReference>
<keyword evidence="6" id="KW-1185">Reference proteome</keyword>
<evidence type="ECO:0000313" key="6">
    <source>
        <dbReference type="Proteomes" id="UP000215059"/>
    </source>
</evidence>
<sequence>MVVAYRVKEARALERRYDLDWIKVLATGLVIFYHCTMFFNPWPWHVKNNDIDHSVILVLSLLIGSFIMPLFFAISGISLYFALQKRSIRVLLKERLLRLGIPLLFAVWVLSPPQVYIERFASGQFTGSFLQFLPHYTDGLYLDIGGSGNFSFAGHHLWYVLVLLVFSAVLVPLLIRTKNSSAAFKGYHLILLPVPLSLIKVLAPTIQLGGYDILFYLAVLLYGFYFLKDRTFTMVLEKYSTLLIAAASVSSVLWVTGFLQQWNVLLLAAVQVLYCWSSVLLIFHLANKHLSFSNSSLRYFNEASMPYYVLHQPIIVIAGFFLRGLDLSVALKFLLLACIAYGSVAALYHFAIKPYSLPRILTGLNGKSRKKHIKSTPEEVSLY</sequence>
<dbReference type="Pfam" id="PF01757">
    <property type="entry name" value="Acyl_transf_3"/>
    <property type="match status" value="1"/>
</dbReference>
<keyword evidence="3" id="KW-0472">Membrane</keyword>
<feature type="transmembrane region" description="Helical" evidence="3">
    <location>
        <begin position="157"/>
        <end position="175"/>
    </location>
</feature>
<comment type="caution">
    <text evidence="5">The sequence shown here is derived from an EMBL/GenBank/DDBJ whole genome shotgun (WGS) entry which is preliminary data.</text>
</comment>
<keyword evidence="3" id="KW-1133">Transmembrane helix</keyword>
<protein>
    <recommendedName>
        <fullName evidence="4">Acyltransferase 3 domain-containing protein</fullName>
    </recommendedName>
</protein>
<evidence type="ECO:0000313" key="5">
    <source>
        <dbReference type="EMBL" id="OYD57280.1"/>
    </source>
</evidence>
<dbReference type="GO" id="GO:0016747">
    <property type="term" value="F:acyltransferase activity, transferring groups other than amino-acyl groups"/>
    <property type="evidence" value="ECO:0007669"/>
    <property type="project" value="InterPro"/>
</dbReference>
<dbReference type="PANTHER" id="PTHR36927">
    <property type="entry name" value="BLR4337 PROTEIN"/>
    <property type="match status" value="1"/>
</dbReference>
<organism evidence="5 6">
    <name type="scientific">Fictibacillus aquaticus</name>
    <dbReference type="NCBI Taxonomy" id="2021314"/>
    <lineage>
        <taxon>Bacteria</taxon>
        <taxon>Bacillati</taxon>
        <taxon>Bacillota</taxon>
        <taxon>Bacilli</taxon>
        <taxon>Bacillales</taxon>
        <taxon>Fictibacillaceae</taxon>
        <taxon>Fictibacillus</taxon>
    </lineage>
</organism>
<dbReference type="OrthoDB" id="5446016at2"/>
<proteinExistence type="inferred from homology"/>
<feature type="transmembrane region" description="Helical" evidence="3">
    <location>
        <begin position="54"/>
        <end position="83"/>
    </location>
</feature>
<feature type="transmembrane region" description="Helical" evidence="3">
    <location>
        <begin position="265"/>
        <end position="286"/>
    </location>
</feature>
<feature type="transmembrane region" description="Helical" evidence="3">
    <location>
        <begin position="21"/>
        <end position="42"/>
    </location>
</feature>
<feature type="domain" description="Acyltransferase 3" evidence="4">
    <location>
        <begin position="17"/>
        <end position="347"/>
    </location>
</feature>
<keyword evidence="3" id="KW-0812">Transmembrane</keyword>
<comment type="subcellular location">
    <subcellularLocation>
        <location evidence="1">Membrane</location>
    </subcellularLocation>
</comment>
<feature type="transmembrane region" description="Helical" evidence="3">
    <location>
        <begin position="209"/>
        <end position="227"/>
    </location>
</feature>
<accession>A0A235F7I7</accession>
<feature type="transmembrane region" description="Helical" evidence="3">
    <location>
        <begin position="187"/>
        <end position="203"/>
    </location>
</feature>
<comment type="similarity">
    <text evidence="2">Belongs to the acyltransferase 3 family.</text>
</comment>
<dbReference type="EMBL" id="NOII01000003">
    <property type="protein sequence ID" value="OYD57280.1"/>
    <property type="molecule type" value="Genomic_DNA"/>
</dbReference>
<feature type="transmembrane region" description="Helical" evidence="3">
    <location>
        <begin position="307"/>
        <end position="325"/>
    </location>
</feature>
<dbReference type="PANTHER" id="PTHR36927:SF3">
    <property type="entry name" value="GLUCANS BIOSYNTHESIS PROTEIN C"/>
    <property type="match status" value="1"/>
</dbReference>
<evidence type="ECO:0000256" key="3">
    <source>
        <dbReference type="SAM" id="Phobius"/>
    </source>
</evidence>
<evidence type="ECO:0000256" key="1">
    <source>
        <dbReference type="ARBA" id="ARBA00004370"/>
    </source>
</evidence>